<dbReference type="Pfam" id="PF03891">
    <property type="entry name" value="DUF333"/>
    <property type="match status" value="1"/>
</dbReference>
<dbReference type="InterPro" id="IPR005590">
    <property type="entry name" value="DUF333"/>
</dbReference>
<dbReference type="PANTHER" id="PTHR38008:SF1">
    <property type="entry name" value="DUF333 DOMAIN-CONTAINING PROTEIN"/>
    <property type="match status" value="1"/>
</dbReference>
<proteinExistence type="predicted"/>
<evidence type="ECO:0000313" key="2">
    <source>
        <dbReference type="Proteomes" id="UP000317652"/>
    </source>
</evidence>
<reference evidence="1 2" key="1">
    <citation type="submission" date="2019-07" db="EMBL/GenBank/DDBJ databases">
        <authorList>
            <person name="Brisse S."/>
            <person name="Rodrigues C."/>
            <person name="Thorpe H."/>
        </authorList>
    </citation>
    <scope>NUCLEOTIDE SEQUENCE [LARGE SCALE GENOMIC DNA]</scope>
    <source>
        <strain evidence="1">SB6411</strain>
    </source>
</reference>
<evidence type="ECO:0008006" key="3">
    <source>
        <dbReference type="Google" id="ProtNLM"/>
    </source>
</evidence>
<sequence length="135" mass="14067">MFLTKKLLENVNTAHKYVLRLSTPDAALPIILGFVHFQMYLRGEKMRAAFLVGCAALLLSACSSNDEPVQQATAAHVSPGMRAAMSSSGEANCAMVGGSLSVARQLDGSAIGMCALPNGKRCSEQALAGGSCGNY</sequence>
<keyword evidence="2" id="KW-1185">Reference proteome</keyword>
<comment type="caution">
    <text evidence="1">The sequence shown here is derived from an EMBL/GenBank/DDBJ whole genome shotgun (WGS) entry which is preliminary data.</text>
</comment>
<organism evidence="1 2">
    <name type="scientific">Klebsiella spallanzanii</name>
    <dbReference type="NCBI Taxonomy" id="2587528"/>
    <lineage>
        <taxon>Bacteria</taxon>
        <taxon>Pseudomonadati</taxon>
        <taxon>Pseudomonadota</taxon>
        <taxon>Gammaproteobacteria</taxon>
        <taxon>Enterobacterales</taxon>
        <taxon>Enterobacteriaceae</taxon>
        <taxon>Klebsiella/Raoultella group</taxon>
        <taxon>Klebsiella</taxon>
    </lineage>
</organism>
<protein>
    <recommendedName>
        <fullName evidence="3">DUF333 domain-containing protein</fullName>
    </recommendedName>
</protein>
<gene>
    <name evidence="1" type="ORF">SB6411_03952</name>
</gene>
<dbReference type="EMBL" id="CABGGS010000047">
    <property type="protein sequence ID" value="VUS98380.1"/>
    <property type="molecule type" value="Genomic_DNA"/>
</dbReference>
<dbReference type="Proteomes" id="UP000317652">
    <property type="component" value="Unassembled WGS sequence"/>
</dbReference>
<evidence type="ECO:0000313" key="1">
    <source>
        <dbReference type="EMBL" id="VUS98380.1"/>
    </source>
</evidence>
<accession>A0ABY6VJZ5</accession>
<name>A0ABY6VJZ5_9ENTR</name>
<dbReference type="PANTHER" id="PTHR38008">
    <property type="entry name" value="HEMOLYSIN-RELATED"/>
    <property type="match status" value="1"/>
</dbReference>